<reference evidence="1 2" key="1">
    <citation type="journal article" date="2015" name="Fungal Genet. Biol.">
        <title>Evolution of novel wood decay mechanisms in Agaricales revealed by the genome sequences of Fistulina hepatica and Cylindrobasidium torrendii.</title>
        <authorList>
            <person name="Floudas D."/>
            <person name="Held B.W."/>
            <person name="Riley R."/>
            <person name="Nagy L.G."/>
            <person name="Koehler G."/>
            <person name="Ransdell A.S."/>
            <person name="Younus H."/>
            <person name="Chow J."/>
            <person name="Chiniquy J."/>
            <person name="Lipzen A."/>
            <person name="Tritt A."/>
            <person name="Sun H."/>
            <person name="Haridas S."/>
            <person name="LaButti K."/>
            <person name="Ohm R.A."/>
            <person name="Kues U."/>
            <person name="Blanchette R.A."/>
            <person name="Grigoriev I.V."/>
            <person name="Minto R.E."/>
            <person name="Hibbett D.S."/>
        </authorList>
    </citation>
    <scope>NUCLEOTIDE SEQUENCE [LARGE SCALE GENOMIC DNA]</scope>
    <source>
        <strain evidence="1 2">FP15055 ss-10</strain>
    </source>
</reference>
<sequence>MLLAAWEMREVIKSFCNQASNGLVAYILSDKEWESVLDLILKDATLYFSSNNPPVLSVIPAMDRIDKIFATTAAVKSTSSKRSFSPPMHYALAIGKKMMNKYYALSDNSYIYCISMVLHPSHKLAYFQRLGWDNKWITKAVNITQEVWCRGFPPFISLFPYFGSSAQHWYPDRSADCLYLVGTPVPSSSS</sequence>
<dbReference type="AlphaFoldDB" id="A0A0D7AUG4"/>
<dbReference type="EMBL" id="KN881151">
    <property type="protein sequence ID" value="KIY60926.1"/>
    <property type="molecule type" value="Genomic_DNA"/>
</dbReference>
<accession>A0A0D7AUG4</accession>
<name>A0A0D7AUG4_9AGAR</name>
<dbReference type="Proteomes" id="UP000054007">
    <property type="component" value="Unassembled WGS sequence"/>
</dbReference>
<protein>
    <recommendedName>
        <fullName evidence="3">hAT-like transposase RNase-H fold domain-containing protein</fullName>
    </recommendedName>
</protein>
<evidence type="ECO:0000313" key="1">
    <source>
        <dbReference type="EMBL" id="KIY60926.1"/>
    </source>
</evidence>
<dbReference type="OrthoDB" id="3359487at2759"/>
<evidence type="ECO:0000313" key="2">
    <source>
        <dbReference type="Proteomes" id="UP000054007"/>
    </source>
</evidence>
<evidence type="ECO:0008006" key="3">
    <source>
        <dbReference type="Google" id="ProtNLM"/>
    </source>
</evidence>
<proteinExistence type="predicted"/>
<gene>
    <name evidence="1" type="ORF">CYLTODRAFT_363564</name>
</gene>
<keyword evidence="2" id="KW-1185">Reference proteome</keyword>
<organism evidence="1 2">
    <name type="scientific">Cylindrobasidium torrendii FP15055 ss-10</name>
    <dbReference type="NCBI Taxonomy" id="1314674"/>
    <lineage>
        <taxon>Eukaryota</taxon>
        <taxon>Fungi</taxon>
        <taxon>Dikarya</taxon>
        <taxon>Basidiomycota</taxon>
        <taxon>Agaricomycotina</taxon>
        <taxon>Agaricomycetes</taxon>
        <taxon>Agaricomycetidae</taxon>
        <taxon>Agaricales</taxon>
        <taxon>Marasmiineae</taxon>
        <taxon>Physalacriaceae</taxon>
        <taxon>Cylindrobasidium</taxon>
    </lineage>
</organism>